<comment type="subcellular location">
    <subcellularLocation>
        <location evidence="1">Mitochondrion</location>
    </subcellularLocation>
</comment>
<dbReference type="Pfam" id="PF08368">
    <property type="entry name" value="FAST_2"/>
    <property type="match status" value="1"/>
</dbReference>
<dbReference type="InterPro" id="IPR010622">
    <property type="entry name" value="FAST_Leu-rich"/>
</dbReference>
<gene>
    <name evidence="4" type="ORF">g.37883</name>
</gene>
<name>A0A1B6D3C2_9HEMI</name>
<dbReference type="InterPro" id="IPR013584">
    <property type="entry name" value="RAP"/>
</dbReference>
<sequence>MALRVFMTKNTMVPCFHLRNLLFIKSDNWTSNHRGGYTILEVNKTTKPEDISQSTILFEEGTDIQELPVIIRKVHSENSLSFYDNILNNDNKPTNSKSSLYDGFPLVNDKETIEIIEGFNRCYTSRGIFALLETMPSNEVTPYVALQALQKIITLENNKQFRNQMSKYNEDLHPNETFTRTAILNQLVEKIASSSDPTIVLYGLKIVSRDMLGTDSNIYKNKLCIEVLCRVTDSKFDIEQTCEAVKIFFTLGKGSSNNTDKLWVGISQKSEEINENNLMEVFRCLPYFKKSRKLILNTAEKKLIEFWFQMSGNDVSEILSILREIKSFSPRILEVLSRWTDTNIHTVSEDNLLEIINGFWLLDYTSTGIESALERYVKAKGIRVKNPILLSKIMDYCLKFQFRSVHLLQGSAEYIITHGKELSPILLKSLFSPLGYLNYNPQNSSIFWQVLEESFEQKFIQFRPEDAIDMLLTCVYLQKYPLNFVKKVFNPYFLDRLHSTRNIETLKSVRSKLKMLDSAMTLECEQYKGPLLPKDHSAKSFWQDGRSKRILNNIRSTLTMAANGEDRVSYNVVLPFLPTNELYIIDALLHPSGFSSALFQMNVIKNRDLYVAVLVHLPEHFCSNKSELTGPQAMRIRHFRKLGFKVATLNYDELSRLRVHPVELKHYVEGRFQNAYLSY</sequence>
<dbReference type="Pfam" id="PF08373">
    <property type="entry name" value="RAP"/>
    <property type="match status" value="1"/>
</dbReference>
<reference evidence="4" key="1">
    <citation type="submission" date="2015-12" db="EMBL/GenBank/DDBJ databases">
        <title>De novo transcriptome assembly of four potential Pierce s Disease insect vectors from Arizona vineyards.</title>
        <authorList>
            <person name="Tassone E.E."/>
        </authorList>
    </citation>
    <scope>NUCLEOTIDE SEQUENCE</scope>
</reference>
<dbReference type="EMBL" id="GEDC01017152">
    <property type="protein sequence ID" value="JAS20146.1"/>
    <property type="molecule type" value="Transcribed_RNA"/>
</dbReference>
<organism evidence="4">
    <name type="scientific">Clastoptera arizonana</name>
    <name type="common">Arizona spittle bug</name>
    <dbReference type="NCBI Taxonomy" id="38151"/>
    <lineage>
        <taxon>Eukaryota</taxon>
        <taxon>Metazoa</taxon>
        <taxon>Ecdysozoa</taxon>
        <taxon>Arthropoda</taxon>
        <taxon>Hexapoda</taxon>
        <taxon>Insecta</taxon>
        <taxon>Pterygota</taxon>
        <taxon>Neoptera</taxon>
        <taxon>Paraneoptera</taxon>
        <taxon>Hemiptera</taxon>
        <taxon>Auchenorrhyncha</taxon>
        <taxon>Cercopoidea</taxon>
        <taxon>Clastopteridae</taxon>
        <taxon>Clastoptera</taxon>
    </lineage>
</organism>
<evidence type="ECO:0000259" key="3">
    <source>
        <dbReference type="PROSITE" id="PS51286"/>
    </source>
</evidence>
<accession>A0A1B6D3C2</accession>
<dbReference type="Pfam" id="PF06743">
    <property type="entry name" value="FAST_1"/>
    <property type="match status" value="1"/>
</dbReference>
<dbReference type="PROSITE" id="PS51286">
    <property type="entry name" value="RAP"/>
    <property type="match status" value="1"/>
</dbReference>
<dbReference type="InterPro" id="IPR013579">
    <property type="entry name" value="FAST_2"/>
</dbReference>
<evidence type="ECO:0000256" key="1">
    <source>
        <dbReference type="ARBA" id="ARBA00004173"/>
    </source>
</evidence>
<dbReference type="InterPro" id="IPR050870">
    <property type="entry name" value="FAST_kinase"/>
</dbReference>
<protein>
    <recommendedName>
        <fullName evidence="3">RAP domain-containing protein</fullName>
    </recommendedName>
</protein>
<dbReference type="GO" id="GO:0000963">
    <property type="term" value="P:mitochondrial RNA processing"/>
    <property type="evidence" value="ECO:0007669"/>
    <property type="project" value="TreeGrafter"/>
</dbReference>
<evidence type="ECO:0000256" key="2">
    <source>
        <dbReference type="ARBA" id="ARBA00023128"/>
    </source>
</evidence>
<keyword evidence="2" id="KW-0496">Mitochondrion</keyword>
<dbReference type="PANTHER" id="PTHR21228">
    <property type="entry name" value="FAST LEU-RICH DOMAIN-CONTAINING"/>
    <property type="match status" value="1"/>
</dbReference>
<proteinExistence type="predicted"/>
<dbReference type="GO" id="GO:0044528">
    <property type="term" value="P:regulation of mitochondrial mRNA stability"/>
    <property type="evidence" value="ECO:0007669"/>
    <property type="project" value="InterPro"/>
</dbReference>
<dbReference type="GO" id="GO:0005759">
    <property type="term" value="C:mitochondrial matrix"/>
    <property type="evidence" value="ECO:0007669"/>
    <property type="project" value="TreeGrafter"/>
</dbReference>
<dbReference type="GO" id="GO:0003723">
    <property type="term" value="F:RNA binding"/>
    <property type="evidence" value="ECO:0007669"/>
    <property type="project" value="TreeGrafter"/>
</dbReference>
<dbReference type="SMART" id="SM00952">
    <property type="entry name" value="RAP"/>
    <property type="match status" value="1"/>
</dbReference>
<evidence type="ECO:0000313" key="4">
    <source>
        <dbReference type="EMBL" id="JAS20146.1"/>
    </source>
</evidence>
<feature type="domain" description="RAP" evidence="3">
    <location>
        <begin position="611"/>
        <end position="670"/>
    </location>
</feature>
<dbReference type="GO" id="GO:0035770">
    <property type="term" value="C:ribonucleoprotein granule"/>
    <property type="evidence" value="ECO:0007669"/>
    <property type="project" value="TreeGrafter"/>
</dbReference>
<dbReference type="PANTHER" id="PTHR21228:SF40">
    <property type="entry name" value="LD45607P"/>
    <property type="match status" value="1"/>
</dbReference>
<dbReference type="AlphaFoldDB" id="A0A1B6D3C2"/>